<sequence length="238" mass="24614">AAGPQQYTWASLARDFRLCARGSLSRAYFGGEGAGAAVALQAALDATTSGSVDAPPGVVLMRPPAALVPDAQLASPGGGQESREAWRARLEDGGMPWLLAGGEAACFAEPRPAAGRLAELWRQAAAPGVLAAALRGHAASQPLGSALGALGESRQSGMAADAYGVPQEFSCPVLLLAVRDDPACPLAAVERLAGLLPGAEVAVAADFAEARRSWGQLIDKFLRKAWMKEFLTKRVMPQ</sequence>
<evidence type="ECO:0000313" key="2">
    <source>
        <dbReference type="Proteomes" id="UP001189429"/>
    </source>
</evidence>
<proteinExistence type="predicted"/>
<dbReference type="InterPro" id="IPR029058">
    <property type="entry name" value="AB_hydrolase_fold"/>
</dbReference>
<evidence type="ECO:0008006" key="3">
    <source>
        <dbReference type="Google" id="ProtNLM"/>
    </source>
</evidence>
<feature type="non-terminal residue" evidence="1">
    <location>
        <position position="1"/>
    </location>
</feature>
<dbReference type="EMBL" id="CAUYUJ010018598">
    <property type="protein sequence ID" value="CAK0884864.1"/>
    <property type="molecule type" value="Genomic_DNA"/>
</dbReference>
<evidence type="ECO:0000313" key="1">
    <source>
        <dbReference type="EMBL" id="CAK0884864.1"/>
    </source>
</evidence>
<organism evidence="1 2">
    <name type="scientific">Prorocentrum cordatum</name>
    <dbReference type="NCBI Taxonomy" id="2364126"/>
    <lineage>
        <taxon>Eukaryota</taxon>
        <taxon>Sar</taxon>
        <taxon>Alveolata</taxon>
        <taxon>Dinophyceae</taxon>
        <taxon>Prorocentrales</taxon>
        <taxon>Prorocentraceae</taxon>
        <taxon>Prorocentrum</taxon>
    </lineage>
</organism>
<dbReference type="Gene3D" id="3.40.50.1820">
    <property type="entry name" value="alpha/beta hydrolase"/>
    <property type="match status" value="1"/>
</dbReference>
<keyword evidence="2" id="KW-1185">Reference proteome</keyword>
<protein>
    <recommendedName>
        <fullName evidence="3">1-alkyl-2-acetylglycerophosphocholine esterase</fullName>
    </recommendedName>
</protein>
<dbReference type="SUPFAM" id="SSF53474">
    <property type="entry name" value="alpha/beta-Hydrolases"/>
    <property type="match status" value="1"/>
</dbReference>
<accession>A0ABN9WEQ2</accession>
<name>A0ABN9WEQ2_9DINO</name>
<comment type="caution">
    <text evidence="1">The sequence shown here is derived from an EMBL/GenBank/DDBJ whole genome shotgun (WGS) entry which is preliminary data.</text>
</comment>
<reference evidence="1" key="1">
    <citation type="submission" date="2023-10" db="EMBL/GenBank/DDBJ databases">
        <authorList>
            <person name="Chen Y."/>
            <person name="Shah S."/>
            <person name="Dougan E. K."/>
            <person name="Thang M."/>
            <person name="Chan C."/>
        </authorList>
    </citation>
    <scope>NUCLEOTIDE SEQUENCE [LARGE SCALE GENOMIC DNA]</scope>
</reference>
<gene>
    <name evidence="1" type="ORF">PCOR1329_LOCUS66644</name>
</gene>
<dbReference type="Proteomes" id="UP001189429">
    <property type="component" value="Unassembled WGS sequence"/>
</dbReference>